<keyword evidence="5" id="KW-0408">Iron</keyword>
<accession>A0A4S3KBB0</accession>
<protein>
    <submittedName>
        <fullName evidence="9">Vanillate O-demethylase ferredoxin subunit</fullName>
    </submittedName>
</protein>
<evidence type="ECO:0000313" key="10">
    <source>
        <dbReference type="Proteomes" id="UP000295341"/>
    </source>
</evidence>
<evidence type="ECO:0000259" key="7">
    <source>
        <dbReference type="PROSITE" id="PS51085"/>
    </source>
</evidence>
<dbReference type="RefSeq" id="WP_133881071.1">
    <property type="nucleotide sequence ID" value="NZ_MWIN01000001.1"/>
</dbReference>
<keyword evidence="2" id="KW-0001">2Fe-2S</keyword>
<dbReference type="SUPFAM" id="SSF63380">
    <property type="entry name" value="Riboflavin synthase domain-like"/>
    <property type="match status" value="1"/>
</dbReference>
<comment type="caution">
    <text evidence="9">The sequence shown here is derived from an EMBL/GenBank/DDBJ whole genome shotgun (WGS) entry which is preliminary data.</text>
</comment>
<dbReference type="Gene3D" id="2.40.30.10">
    <property type="entry name" value="Translation factors"/>
    <property type="match status" value="1"/>
</dbReference>
<reference evidence="9 10" key="1">
    <citation type="submission" date="2019-03" db="EMBL/GenBank/DDBJ databases">
        <title>Genomic Encyclopedia of Type Strains, Phase IV (KMG-IV): sequencing the most valuable type-strain genomes for metagenomic binning, comparative biology and taxonomic classification.</title>
        <authorList>
            <person name="Goeker M."/>
        </authorList>
    </citation>
    <scope>NUCLEOTIDE SEQUENCE [LARGE SCALE GENOMIC DNA]</scope>
    <source>
        <strain evidence="9 10">DSM 26377</strain>
    </source>
</reference>
<dbReference type="InterPro" id="IPR050415">
    <property type="entry name" value="MRET"/>
</dbReference>
<dbReference type="CDD" id="cd06185">
    <property type="entry name" value="PDR_like"/>
    <property type="match status" value="1"/>
</dbReference>
<dbReference type="InterPro" id="IPR039261">
    <property type="entry name" value="FNR_nucleotide-bd"/>
</dbReference>
<dbReference type="CDD" id="cd00207">
    <property type="entry name" value="fer2"/>
    <property type="match status" value="1"/>
</dbReference>
<dbReference type="OrthoDB" id="9801223at2"/>
<dbReference type="PROSITE" id="PS00197">
    <property type="entry name" value="2FE2S_FER_1"/>
    <property type="match status" value="1"/>
</dbReference>
<dbReference type="PROSITE" id="PS51384">
    <property type="entry name" value="FAD_FR"/>
    <property type="match status" value="1"/>
</dbReference>
<gene>
    <name evidence="9" type="ORF">DFR24_1979</name>
</gene>
<dbReference type="Pfam" id="PF00175">
    <property type="entry name" value="NAD_binding_1"/>
    <property type="match status" value="1"/>
</dbReference>
<dbReference type="GO" id="GO:0046872">
    <property type="term" value="F:metal ion binding"/>
    <property type="evidence" value="ECO:0007669"/>
    <property type="project" value="UniProtKB-KW"/>
</dbReference>
<evidence type="ECO:0000256" key="4">
    <source>
        <dbReference type="ARBA" id="ARBA00023002"/>
    </source>
</evidence>
<dbReference type="GO" id="GO:0016491">
    <property type="term" value="F:oxidoreductase activity"/>
    <property type="evidence" value="ECO:0007669"/>
    <property type="project" value="UniProtKB-KW"/>
</dbReference>
<name>A0A4S3KBB0_9GAMM</name>
<keyword evidence="4" id="KW-0560">Oxidoreductase</keyword>
<dbReference type="GO" id="GO:0051537">
    <property type="term" value="F:2 iron, 2 sulfur cluster binding"/>
    <property type="evidence" value="ECO:0007669"/>
    <property type="project" value="UniProtKB-KW"/>
</dbReference>
<dbReference type="InterPro" id="IPR006058">
    <property type="entry name" value="2Fe2S_fd_BS"/>
</dbReference>
<feature type="domain" description="FAD-binding FR-type" evidence="8">
    <location>
        <begin position="4"/>
        <end position="106"/>
    </location>
</feature>
<dbReference type="PRINTS" id="PR00409">
    <property type="entry name" value="PHDIOXRDTASE"/>
</dbReference>
<dbReference type="InterPro" id="IPR017927">
    <property type="entry name" value="FAD-bd_FR_type"/>
</dbReference>
<dbReference type="AlphaFoldDB" id="A0A4S3KBB0"/>
<dbReference type="InterPro" id="IPR001433">
    <property type="entry name" value="OxRdtase_FAD/NAD-bd"/>
</dbReference>
<dbReference type="InterPro" id="IPR001041">
    <property type="entry name" value="2Fe-2S_ferredoxin-type"/>
</dbReference>
<dbReference type="InterPro" id="IPR017938">
    <property type="entry name" value="Riboflavin_synthase-like_b-brl"/>
</dbReference>
<feature type="domain" description="2Fe-2S ferredoxin-type" evidence="7">
    <location>
        <begin position="232"/>
        <end position="319"/>
    </location>
</feature>
<proteinExistence type="predicted"/>
<keyword evidence="6" id="KW-0411">Iron-sulfur</keyword>
<keyword evidence="9" id="KW-0808">Transferase</keyword>
<sequence length="319" mass="35118">MQAAARLELVVTDVRSEARDVIVLELRDPGRGALPRFTPGAHLELYLPNGLIRHYSLCNDAAETDRYCLGVSLARDSRGGSRFMHQNLRVGTKLSTSVPRNNFPLELAAEEFVFIAGGIGITPILSMIRSSVAANRPWRLFYCARNRQRAAFYEDLSALAPDRVYFHFDDEQQGRLFDAASALRLAGDGAHIYTCGPAPLMKAVESATMDRPADRVHFEWFSAAATDTRADTAFTVVLRNSGARFEVPPGRSILEVLEDHGAGVPYSCREGLCATCRTTVLAGEVDHRDTVLTVAEKAGNREMMICVSRAKSEVLELDL</sequence>
<dbReference type="PROSITE" id="PS51085">
    <property type="entry name" value="2FE2S_FER_2"/>
    <property type="match status" value="1"/>
</dbReference>
<dbReference type="PANTHER" id="PTHR47354:SF1">
    <property type="entry name" value="CARNITINE MONOOXYGENASE REDUCTASE SUBUNIT"/>
    <property type="match status" value="1"/>
</dbReference>
<dbReference type="PANTHER" id="PTHR47354">
    <property type="entry name" value="NADH OXIDOREDUCTASE HCR"/>
    <property type="match status" value="1"/>
</dbReference>
<evidence type="ECO:0000313" key="9">
    <source>
        <dbReference type="EMBL" id="TDU32581.1"/>
    </source>
</evidence>
<dbReference type="Pfam" id="PF00111">
    <property type="entry name" value="Fer2"/>
    <property type="match status" value="1"/>
</dbReference>
<evidence type="ECO:0000256" key="6">
    <source>
        <dbReference type="ARBA" id="ARBA00023014"/>
    </source>
</evidence>
<keyword evidence="1" id="KW-0285">Flavoprotein</keyword>
<keyword evidence="9" id="KW-0489">Methyltransferase</keyword>
<evidence type="ECO:0000256" key="1">
    <source>
        <dbReference type="ARBA" id="ARBA00022630"/>
    </source>
</evidence>
<evidence type="ECO:0000256" key="5">
    <source>
        <dbReference type="ARBA" id="ARBA00023004"/>
    </source>
</evidence>
<dbReference type="EMBL" id="SOBT01000008">
    <property type="protein sequence ID" value="TDU32581.1"/>
    <property type="molecule type" value="Genomic_DNA"/>
</dbReference>
<evidence type="ECO:0000256" key="2">
    <source>
        <dbReference type="ARBA" id="ARBA00022714"/>
    </source>
</evidence>
<dbReference type="InterPro" id="IPR012675">
    <property type="entry name" value="Beta-grasp_dom_sf"/>
</dbReference>
<keyword evidence="10" id="KW-1185">Reference proteome</keyword>
<dbReference type="InterPro" id="IPR036010">
    <property type="entry name" value="2Fe-2S_ferredoxin-like_sf"/>
</dbReference>
<dbReference type="SUPFAM" id="SSF54292">
    <property type="entry name" value="2Fe-2S ferredoxin-like"/>
    <property type="match status" value="1"/>
</dbReference>
<organism evidence="9 10">
    <name type="scientific">Panacagrimonas perspica</name>
    <dbReference type="NCBI Taxonomy" id="381431"/>
    <lineage>
        <taxon>Bacteria</taxon>
        <taxon>Pseudomonadati</taxon>
        <taxon>Pseudomonadota</taxon>
        <taxon>Gammaproteobacteria</taxon>
        <taxon>Nevskiales</taxon>
        <taxon>Nevskiaceae</taxon>
        <taxon>Panacagrimonas</taxon>
    </lineage>
</organism>
<dbReference type="Proteomes" id="UP000295341">
    <property type="component" value="Unassembled WGS sequence"/>
</dbReference>
<evidence type="ECO:0000259" key="8">
    <source>
        <dbReference type="PROSITE" id="PS51384"/>
    </source>
</evidence>
<keyword evidence="3" id="KW-0479">Metal-binding</keyword>
<dbReference type="GO" id="GO:0032259">
    <property type="term" value="P:methylation"/>
    <property type="evidence" value="ECO:0007669"/>
    <property type="project" value="UniProtKB-KW"/>
</dbReference>
<dbReference type="Gene3D" id="3.10.20.30">
    <property type="match status" value="1"/>
</dbReference>
<dbReference type="SUPFAM" id="SSF52343">
    <property type="entry name" value="Ferredoxin reductase-like, C-terminal NADP-linked domain"/>
    <property type="match status" value="1"/>
</dbReference>
<evidence type="ECO:0000256" key="3">
    <source>
        <dbReference type="ARBA" id="ARBA00022723"/>
    </source>
</evidence>
<dbReference type="Gene3D" id="3.40.50.80">
    <property type="entry name" value="Nucleotide-binding domain of ferredoxin-NADP reductase (FNR) module"/>
    <property type="match status" value="1"/>
</dbReference>
<dbReference type="GO" id="GO:0008168">
    <property type="term" value="F:methyltransferase activity"/>
    <property type="evidence" value="ECO:0007669"/>
    <property type="project" value="UniProtKB-KW"/>
</dbReference>